<name>A0ABU1TFS6_9SPHI</name>
<organism evidence="7 8">
    <name type="scientific">Mucilaginibacter pocheonensis</name>
    <dbReference type="NCBI Taxonomy" id="398050"/>
    <lineage>
        <taxon>Bacteria</taxon>
        <taxon>Pseudomonadati</taxon>
        <taxon>Bacteroidota</taxon>
        <taxon>Sphingobacteriia</taxon>
        <taxon>Sphingobacteriales</taxon>
        <taxon>Sphingobacteriaceae</taxon>
        <taxon>Mucilaginibacter</taxon>
    </lineage>
</organism>
<evidence type="ECO:0000313" key="7">
    <source>
        <dbReference type="EMBL" id="MDR6943695.1"/>
    </source>
</evidence>
<feature type="transmembrane region" description="Helical" evidence="5">
    <location>
        <begin position="73"/>
        <end position="92"/>
    </location>
</feature>
<keyword evidence="8" id="KW-1185">Reference proteome</keyword>
<evidence type="ECO:0000256" key="4">
    <source>
        <dbReference type="ARBA" id="ARBA00023136"/>
    </source>
</evidence>
<evidence type="ECO:0000259" key="6">
    <source>
        <dbReference type="Pfam" id="PF07291"/>
    </source>
</evidence>
<feature type="domain" description="Methylamine utilisation protein MauE" evidence="6">
    <location>
        <begin position="7"/>
        <end position="131"/>
    </location>
</feature>
<keyword evidence="2 5" id="KW-0812">Transmembrane</keyword>
<evidence type="ECO:0000256" key="1">
    <source>
        <dbReference type="ARBA" id="ARBA00004141"/>
    </source>
</evidence>
<evidence type="ECO:0000256" key="5">
    <source>
        <dbReference type="SAM" id="Phobius"/>
    </source>
</evidence>
<keyword evidence="3 5" id="KW-1133">Transmembrane helix</keyword>
<dbReference type="EMBL" id="JAVDUU010000003">
    <property type="protein sequence ID" value="MDR6943695.1"/>
    <property type="molecule type" value="Genomic_DNA"/>
</dbReference>
<protein>
    <recommendedName>
        <fullName evidence="6">Methylamine utilisation protein MauE domain-containing protein</fullName>
    </recommendedName>
</protein>
<keyword evidence="4 5" id="KW-0472">Membrane</keyword>
<dbReference type="Pfam" id="PF07291">
    <property type="entry name" value="MauE"/>
    <property type="match status" value="1"/>
</dbReference>
<comment type="caution">
    <text evidence="7">The sequence shown here is derived from an EMBL/GenBank/DDBJ whole genome shotgun (WGS) entry which is preliminary data.</text>
</comment>
<accession>A0ABU1TFS6</accession>
<evidence type="ECO:0000256" key="3">
    <source>
        <dbReference type="ARBA" id="ARBA00022989"/>
    </source>
</evidence>
<comment type="subcellular location">
    <subcellularLocation>
        <location evidence="1">Membrane</location>
        <topology evidence="1">Multi-pass membrane protein</topology>
    </subcellularLocation>
</comment>
<dbReference type="InterPro" id="IPR009908">
    <property type="entry name" value="Methylamine_util_MauE"/>
</dbReference>
<dbReference type="RefSeq" id="WP_310098426.1">
    <property type="nucleotide sequence ID" value="NZ_JAVDUU010000003.1"/>
</dbReference>
<dbReference type="Proteomes" id="UP001247620">
    <property type="component" value="Unassembled WGS sequence"/>
</dbReference>
<evidence type="ECO:0000313" key="8">
    <source>
        <dbReference type="Proteomes" id="UP001247620"/>
    </source>
</evidence>
<reference evidence="7 8" key="1">
    <citation type="submission" date="2023-07" db="EMBL/GenBank/DDBJ databases">
        <title>Sorghum-associated microbial communities from plants grown in Nebraska, USA.</title>
        <authorList>
            <person name="Schachtman D."/>
        </authorList>
    </citation>
    <scope>NUCLEOTIDE SEQUENCE [LARGE SCALE GENOMIC DNA]</scope>
    <source>
        <strain evidence="7 8">3262</strain>
    </source>
</reference>
<proteinExistence type="predicted"/>
<gene>
    <name evidence="7" type="ORF">J2W55_003548</name>
</gene>
<feature type="transmembrane region" description="Helical" evidence="5">
    <location>
        <begin position="48"/>
        <end position="66"/>
    </location>
</feature>
<evidence type="ECO:0000256" key="2">
    <source>
        <dbReference type="ARBA" id="ARBA00022692"/>
    </source>
</evidence>
<sequence length="142" mass="16228">MKRSDLPDLIAALLILMFAYAAFSKLFDFPSYKLQMSLQPLPKWSTSVMVFFLPASEIIVVSALIFRKTRLIGLYASVIMMLIFTGYVGLAMTGTFGKIPCSCGGVIRHMKWPLHFVFNLFFLFLSTCGLYFEIKERRFIGR</sequence>
<feature type="transmembrane region" description="Helical" evidence="5">
    <location>
        <begin position="112"/>
        <end position="132"/>
    </location>
</feature>